<dbReference type="PANTHER" id="PTHR38480">
    <property type="entry name" value="SLR0254 PROTEIN"/>
    <property type="match status" value="1"/>
</dbReference>
<feature type="transmembrane region" description="Helical" evidence="6">
    <location>
        <begin position="116"/>
        <end position="136"/>
    </location>
</feature>
<sequence length="305" mass="31856">MAPVSEVITGDAVVVELRVARLASRALAFAVDLAVMLAALALLLLAFATSGALGEFDTALAAAIGLVVTVSVFIVYPVTVETLTRGRSLGKAALGLRVVREDGGPIRFRHALVRGLVGYVVDFGVLSAFSGTIGLISSLVSARGRRVGDALAGTVVVRERVPRSVAAEIRMPPALAGWARTLSLSQLPDPLALQVRQFLQRAPDLDPRVRGTLGESLAAEVAGRTAPAAPPGTAAEPYLSAVLAERRRREADRLATQRTAAELRARPAEPVAAEPVPAEPGPDRWRVADAGAPPDVPDDGFALPR</sequence>
<feature type="region of interest" description="Disordered" evidence="5">
    <location>
        <begin position="256"/>
        <end position="305"/>
    </location>
</feature>
<evidence type="ECO:0000313" key="9">
    <source>
        <dbReference type="Proteomes" id="UP001165283"/>
    </source>
</evidence>
<comment type="subcellular location">
    <subcellularLocation>
        <location evidence="1">Membrane</location>
        <topology evidence="1">Multi-pass membrane protein</topology>
    </subcellularLocation>
</comment>
<dbReference type="PANTHER" id="PTHR38480:SF1">
    <property type="entry name" value="SLR0254 PROTEIN"/>
    <property type="match status" value="1"/>
</dbReference>
<gene>
    <name evidence="8" type="ORF">KDL28_11055</name>
</gene>
<evidence type="ECO:0000256" key="3">
    <source>
        <dbReference type="ARBA" id="ARBA00022989"/>
    </source>
</evidence>
<accession>A0ABT0ZXW5</accession>
<evidence type="ECO:0000256" key="5">
    <source>
        <dbReference type="SAM" id="MobiDB-lite"/>
    </source>
</evidence>
<evidence type="ECO:0000256" key="1">
    <source>
        <dbReference type="ARBA" id="ARBA00004141"/>
    </source>
</evidence>
<keyword evidence="3 6" id="KW-1133">Transmembrane helix</keyword>
<evidence type="ECO:0000256" key="4">
    <source>
        <dbReference type="ARBA" id="ARBA00023136"/>
    </source>
</evidence>
<reference evidence="8" key="1">
    <citation type="submission" date="2021-04" db="EMBL/GenBank/DDBJ databases">
        <title>Pseudonocardia sp. nov., isolated from sandy soil of mangrove forest.</title>
        <authorList>
            <person name="Zan Z."/>
            <person name="Huang R."/>
            <person name="Liu W."/>
        </authorList>
    </citation>
    <scope>NUCLEOTIDE SEQUENCE</scope>
    <source>
        <strain evidence="8">S2-4</strain>
    </source>
</reference>
<dbReference type="InterPro" id="IPR010432">
    <property type="entry name" value="RDD"/>
</dbReference>
<keyword evidence="4 6" id="KW-0472">Membrane</keyword>
<evidence type="ECO:0000256" key="6">
    <source>
        <dbReference type="SAM" id="Phobius"/>
    </source>
</evidence>
<organism evidence="8 9">
    <name type="scientific">Pseudonocardia humida</name>
    <dbReference type="NCBI Taxonomy" id="2800819"/>
    <lineage>
        <taxon>Bacteria</taxon>
        <taxon>Bacillati</taxon>
        <taxon>Actinomycetota</taxon>
        <taxon>Actinomycetes</taxon>
        <taxon>Pseudonocardiales</taxon>
        <taxon>Pseudonocardiaceae</taxon>
        <taxon>Pseudonocardia</taxon>
    </lineage>
</organism>
<feature type="domain" description="RDD" evidence="7">
    <location>
        <begin position="20"/>
        <end position="153"/>
    </location>
</feature>
<dbReference type="Proteomes" id="UP001165283">
    <property type="component" value="Unassembled WGS sequence"/>
</dbReference>
<comment type="caution">
    <text evidence="8">The sequence shown here is derived from an EMBL/GenBank/DDBJ whole genome shotgun (WGS) entry which is preliminary data.</text>
</comment>
<dbReference type="Pfam" id="PF06271">
    <property type="entry name" value="RDD"/>
    <property type="match status" value="1"/>
</dbReference>
<protein>
    <submittedName>
        <fullName evidence="8">RDD family protein</fullName>
    </submittedName>
</protein>
<feature type="transmembrane region" description="Helical" evidence="6">
    <location>
        <begin position="26"/>
        <end position="47"/>
    </location>
</feature>
<name>A0ABT0ZXW5_9PSEU</name>
<evidence type="ECO:0000256" key="2">
    <source>
        <dbReference type="ARBA" id="ARBA00022692"/>
    </source>
</evidence>
<evidence type="ECO:0000313" key="8">
    <source>
        <dbReference type="EMBL" id="MCO1655590.1"/>
    </source>
</evidence>
<dbReference type="EMBL" id="JAGSOV010000023">
    <property type="protein sequence ID" value="MCO1655590.1"/>
    <property type="molecule type" value="Genomic_DNA"/>
</dbReference>
<feature type="compositionally biased region" description="Basic and acidic residues" evidence="5">
    <location>
        <begin position="256"/>
        <end position="267"/>
    </location>
</feature>
<keyword evidence="2 6" id="KW-0812">Transmembrane</keyword>
<feature type="transmembrane region" description="Helical" evidence="6">
    <location>
        <begin position="59"/>
        <end position="78"/>
    </location>
</feature>
<keyword evidence="9" id="KW-1185">Reference proteome</keyword>
<proteinExistence type="predicted"/>
<evidence type="ECO:0000259" key="7">
    <source>
        <dbReference type="Pfam" id="PF06271"/>
    </source>
</evidence>